<accession>A0ABS9MGY0</accession>
<dbReference type="Proteomes" id="UP001298681">
    <property type="component" value="Unassembled WGS sequence"/>
</dbReference>
<dbReference type="EMBL" id="JAKNHQ010000003">
    <property type="protein sequence ID" value="MCG4609976.1"/>
    <property type="molecule type" value="Genomic_DNA"/>
</dbReference>
<comment type="caution">
    <text evidence="2">The sequence shown here is derived from an EMBL/GenBank/DDBJ whole genome shotgun (WGS) entry which is preliminary data.</text>
</comment>
<protein>
    <recommendedName>
        <fullName evidence="1">Large polyvalent protein associated domain-containing protein</fullName>
    </recommendedName>
</protein>
<dbReference type="InterPro" id="IPR040809">
    <property type="entry name" value="LPD28"/>
</dbReference>
<name>A0ABS9MGY0_9FIRM</name>
<dbReference type="Pfam" id="PF18843">
    <property type="entry name" value="LPD28"/>
    <property type="match status" value="1"/>
</dbReference>
<dbReference type="RefSeq" id="WP_071430800.1">
    <property type="nucleotide sequence ID" value="NZ_JAKNHQ010000003.1"/>
</dbReference>
<evidence type="ECO:0000313" key="2">
    <source>
        <dbReference type="EMBL" id="MCG4609976.1"/>
    </source>
</evidence>
<gene>
    <name evidence="2" type="ORF">L0P57_03365</name>
</gene>
<evidence type="ECO:0000259" key="1">
    <source>
        <dbReference type="Pfam" id="PF18843"/>
    </source>
</evidence>
<reference evidence="2 3" key="1">
    <citation type="submission" date="2022-01" db="EMBL/GenBank/DDBJ databases">
        <title>Collection of gut derived symbiotic bacterial strains cultured from healthy donors.</title>
        <authorList>
            <person name="Lin H."/>
            <person name="Kohout C."/>
            <person name="Waligurski E."/>
            <person name="Pamer E.G."/>
        </authorList>
    </citation>
    <scope>NUCLEOTIDE SEQUENCE [LARGE SCALE GENOMIC DNA]</scope>
    <source>
        <strain evidence="2 3">DFI.7.58</strain>
    </source>
</reference>
<organism evidence="2 3">
    <name type="scientific">Anaeromassilibacillus senegalensis</name>
    <dbReference type="NCBI Taxonomy" id="1673717"/>
    <lineage>
        <taxon>Bacteria</taxon>
        <taxon>Bacillati</taxon>
        <taxon>Bacillota</taxon>
        <taxon>Clostridia</taxon>
        <taxon>Eubacteriales</taxon>
        <taxon>Acutalibacteraceae</taxon>
        <taxon>Anaeromassilibacillus</taxon>
    </lineage>
</organism>
<keyword evidence="3" id="KW-1185">Reference proteome</keyword>
<feature type="domain" description="Large polyvalent protein associated" evidence="1">
    <location>
        <begin position="7"/>
        <end position="101"/>
    </location>
</feature>
<evidence type="ECO:0000313" key="3">
    <source>
        <dbReference type="Proteomes" id="UP001298681"/>
    </source>
</evidence>
<sequence length="336" mass="38341">MSVNAMTEEYEHIELFGKPALFTNARVDTHTVPDGWHVYDLRGSDNDPGSPCTLEILVVVNHAGSIVVPEPISFPDNQDYREIGDALDFLGDEITLTEFCKQYGLKTPPKYKLRPASREEAGLFYSQVEEERDLQAGTVGHVRMDFGSSGKGFHHSWWPHNEDQFNTGEFKDDLQEVVDTLRADGPLKDLASMRAYCYRNGGAITEDGRSYGYIAETEHYRYCLRCTPFPGDYQGYLYCYDLRQQQMAQQNRAVGRATFANGEQREYHDPQTYLAAIRQELPYRDVTGFRYETLTDDPAVRKQVDDILFDLYGEENPHSLADYENNPGQNMNMGGM</sequence>
<dbReference type="GeneID" id="97380458"/>
<proteinExistence type="predicted"/>